<dbReference type="Proteomes" id="UP000789901">
    <property type="component" value="Unassembled WGS sequence"/>
</dbReference>
<keyword evidence="2" id="KW-1185">Reference proteome</keyword>
<gene>
    <name evidence="1" type="ORF">GMARGA_LOCUS10415</name>
</gene>
<reference evidence="1 2" key="1">
    <citation type="submission" date="2021-06" db="EMBL/GenBank/DDBJ databases">
        <authorList>
            <person name="Kallberg Y."/>
            <person name="Tangrot J."/>
            <person name="Rosling A."/>
        </authorList>
    </citation>
    <scope>NUCLEOTIDE SEQUENCE [LARGE SCALE GENOMIC DNA]</scope>
    <source>
        <strain evidence="1 2">120-4 pot B 10/14</strain>
    </source>
</reference>
<name>A0ABN7UVN0_GIGMA</name>
<organism evidence="1 2">
    <name type="scientific">Gigaspora margarita</name>
    <dbReference type="NCBI Taxonomy" id="4874"/>
    <lineage>
        <taxon>Eukaryota</taxon>
        <taxon>Fungi</taxon>
        <taxon>Fungi incertae sedis</taxon>
        <taxon>Mucoromycota</taxon>
        <taxon>Glomeromycotina</taxon>
        <taxon>Glomeromycetes</taxon>
        <taxon>Diversisporales</taxon>
        <taxon>Gigasporaceae</taxon>
        <taxon>Gigaspora</taxon>
    </lineage>
</organism>
<protein>
    <submittedName>
        <fullName evidence="1">9907_t:CDS:1</fullName>
    </submittedName>
</protein>
<sequence>MLSTYSIVPSKSTNEAGIIVPGSLIAIDEVKEPENNFEDAIEHMYNMPQNDKRIEFGTTISVAKTSVQVTRLNAQESQSISHSDIEISKTLSNLDNKQHSLDNISNLPKTTNLEYYKPSGYPPKCLKLFTKENNNLCILLSLSKTCSYYQEKEYNIKGCKKQKIDKENNKY</sequence>
<comment type="caution">
    <text evidence="1">The sequence shown here is derived from an EMBL/GenBank/DDBJ whole genome shotgun (WGS) entry which is preliminary data.</text>
</comment>
<evidence type="ECO:0000313" key="1">
    <source>
        <dbReference type="EMBL" id="CAG8670898.1"/>
    </source>
</evidence>
<dbReference type="EMBL" id="CAJVQB010005835">
    <property type="protein sequence ID" value="CAG8670898.1"/>
    <property type="molecule type" value="Genomic_DNA"/>
</dbReference>
<evidence type="ECO:0000313" key="2">
    <source>
        <dbReference type="Proteomes" id="UP000789901"/>
    </source>
</evidence>
<accession>A0ABN7UVN0</accession>
<proteinExistence type="predicted"/>